<evidence type="ECO:0000259" key="2">
    <source>
        <dbReference type="SMART" id="SM01362"/>
    </source>
</evidence>
<dbReference type="InterPro" id="IPR007034">
    <property type="entry name" value="BMS1_TSR1_C"/>
</dbReference>
<feature type="compositionally biased region" description="Basic residues" evidence="1">
    <location>
        <begin position="1"/>
        <end position="17"/>
    </location>
</feature>
<dbReference type="GO" id="GO:0000479">
    <property type="term" value="P:endonucleolytic cleavage of tricistronic rRNA transcript (SSU-rRNA, 5.8S rRNA, LSU-rRNA)"/>
    <property type="evidence" value="ECO:0007669"/>
    <property type="project" value="TreeGrafter"/>
</dbReference>
<dbReference type="SMART" id="SM01362">
    <property type="entry name" value="DUF663"/>
    <property type="match status" value="1"/>
</dbReference>
<dbReference type="GO" id="GO:0030688">
    <property type="term" value="C:preribosome, small subunit precursor"/>
    <property type="evidence" value="ECO:0007669"/>
    <property type="project" value="TreeGrafter"/>
</dbReference>
<dbReference type="GeneID" id="19878840"/>
<dbReference type="GO" id="GO:0000462">
    <property type="term" value="P:maturation of SSU-rRNA from tricistronic rRNA transcript (SSU-rRNA, 5.8S rRNA, LSU-rRNA)"/>
    <property type="evidence" value="ECO:0007669"/>
    <property type="project" value="TreeGrafter"/>
</dbReference>
<dbReference type="Pfam" id="PF04950">
    <property type="entry name" value="RIBIOP_C"/>
    <property type="match status" value="1"/>
</dbReference>
<dbReference type="EMBL" id="GL877416">
    <property type="protein sequence ID" value="ELA47526.1"/>
    <property type="molecule type" value="Genomic_DNA"/>
</dbReference>
<feature type="region of interest" description="Disordered" evidence="1">
    <location>
        <begin position="1"/>
        <end position="29"/>
    </location>
</feature>
<keyword evidence="4" id="KW-1185">Reference proteome</keyword>
<accession>L2GV35</accession>
<dbReference type="OrthoDB" id="119302at2759"/>
<protein>
    <recommendedName>
        <fullName evidence="2">Ribosome biogenesis protein BMS1/TSR1 C-terminal domain-containing protein</fullName>
    </recommendedName>
</protein>
<dbReference type="InParanoid" id="L2GV35"/>
<dbReference type="RefSeq" id="XP_008073978.1">
    <property type="nucleotide sequence ID" value="XM_008075787.1"/>
</dbReference>
<proteinExistence type="predicted"/>
<organism evidence="3 4">
    <name type="scientific">Vavraia culicis (isolate floridensis)</name>
    <name type="common">Microsporidian parasite</name>
    <dbReference type="NCBI Taxonomy" id="948595"/>
    <lineage>
        <taxon>Eukaryota</taxon>
        <taxon>Fungi</taxon>
        <taxon>Fungi incertae sedis</taxon>
        <taxon>Microsporidia</taxon>
        <taxon>Pleistophoridae</taxon>
        <taxon>Vavraia</taxon>
    </lineage>
</organism>
<dbReference type="PANTHER" id="PTHR12858:SF1">
    <property type="entry name" value="PRE-RRNA-PROCESSING PROTEIN TSR1 HOMOLOG"/>
    <property type="match status" value="1"/>
</dbReference>
<evidence type="ECO:0000313" key="3">
    <source>
        <dbReference type="EMBL" id="ELA47526.1"/>
    </source>
</evidence>
<dbReference type="GO" id="GO:0005525">
    <property type="term" value="F:GTP binding"/>
    <property type="evidence" value="ECO:0007669"/>
    <property type="project" value="TreeGrafter"/>
</dbReference>
<dbReference type="VEuPathDB" id="MicrosporidiaDB:VCUG_00957"/>
<dbReference type="PANTHER" id="PTHR12858">
    <property type="entry name" value="RIBOSOME BIOGENESIS PROTEIN"/>
    <property type="match status" value="1"/>
</dbReference>
<dbReference type="GO" id="GO:0003924">
    <property type="term" value="F:GTPase activity"/>
    <property type="evidence" value="ECO:0007669"/>
    <property type="project" value="TreeGrafter"/>
</dbReference>
<feature type="domain" description="Ribosome biogenesis protein BMS1/TSR1 C-terminal" evidence="2">
    <location>
        <begin position="259"/>
        <end position="563"/>
    </location>
</feature>
<dbReference type="Proteomes" id="UP000011081">
    <property type="component" value="Unassembled WGS sequence"/>
</dbReference>
<evidence type="ECO:0000256" key="1">
    <source>
        <dbReference type="SAM" id="MobiDB-lite"/>
    </source>
</evidence>
<dbReference type="InterPro" id="IPR039761">
    <property type="entry name" value="Bms1/Tsr1"/>
</dbReference>
<sequence length="566" mass="63289">MPSHKKAHLQKLKHIQKKNAAEQQQYSRPTGPYKPLLILTPSSLCSGTTYQCKTRYKVMNAHDYSPHVVRMLSKVCVTVSFDSNVSADIMCYEGARHARREKVRGTWCHIDELFKCARFVKRRSEEVPVIVVDEGKDDVYEGLIDYEMMSDEVVVNGMKRCKVLGFEYVDEVEGCNEHCMGCNSIGYSASGMSCGTGADMPTYNSLIQQIGSSSSAGPAAEDTPTHNSLIQQIGSSSTLATEDRQADNTMHAVAMEECSNDNPQPSFVTPLMHSLKHYKGIKDLKTCTISTGYSFKVPKTGKLKRCERLVRIRLSERFDGGVFFISNVVVKDAFCILNVRFGERMDEGLVDDRENCGGDGKNRAIPNRNEDREDGCVSGSIDGVDTQSARCADVDYTESDSTTSHAIALQGYSLEYGMFFHSVTPYFTANTSSSVFKLQDKSLKSGVVSFKVPYTPTNTPLRLFHNQNLVLSSNTYDHKERVILEERVITGKPYKVYGTWCKIKNMFGCRDDVLFFRCVKLVGRGGNVGWIRSSVGVKGVFKAEFERPVKQSEVIKMCVYRLVEIV</sequence>
<dbReference type="OMA" id="SADIMCY"/>
<gene>
    <name evidence="3" type="ORF">VCUG_00957</name>
</gene>
<name>L2GV35_VAVCU</name>
<dbReference type="STRING" id="948595.L2GV35"/>
<dbReference type="GO" id="GO:0034511">
    <property type="term" value="F:U3 snoRNA binding"/>
    <property type="evidence" value="ECO:0007669"/>
    <property type="project" value="TreeGrafter"/>
</dbReference>
<reference evidence="4" key="1">
    <citation type="submission" date="2011-03" db="EMBL/GenBank/DDBJ databases">
        <title>The genome sequence of Vavraia culicis strain floridensis.</title>
        <authorList>
            <consortium name="The Broad Institute Genome Sequencing Platform"/>
            <person name="Cuomo C."/>
            <person name="Becnel J."/>
            <person name="Sanscrainte N."/>
            <person name="Young S.K."/>
            <person name="Zeng Q."/>
            <person name="Gargeya S."/>
            <person name="Fitzgerald M."/>
            <person name="Haas B."/>
            <person name="Abouelleil A."/>
            <person name="Alvarado L."/>
            <person name="Arachchi H.M."/>
            <person name="Berlin A."/>
            <person name="Chapman S.B."/>
            <person name="Gearin G."/>
            <person name="Goldberg J."/>
            <person name="Griggs A."/>
            <person name="Gujja S."/>
            <person name="Hansen M."/>
            <person name="Heiman D."/>
            <person name="Howarth C."/>
            <person name="Larimer J."/>
            <person name="Lui A."/>
            <person name="MacDonald P.J.P."/>
            <person name="McCowen C."/>
            <person name="Montmayeur A."/>
            <person name="Murphy C."/>
            <person name="Neiman D."/>
            <person name="Pearson M."/>
            <person name="Priest M."/>
            <person name="Roberts A."/>
            <person name="Saif S."/>
            <person name="Shea T."/>
            <person name="Sisk P."/>
            <person name="Stolte C."/>
            <person name="Sykes S."/>
            <person name="Wortman J."/>
            <person name="Nusbaum C."/>
            <person name="Birren B."/>
        </authorList>
    </citation>
    <scope>NUCLEOTIDE SEQUENCE [LARGE SCALE GENOMIC DNA]</scope>
    <source>
        <strain evidence="4">floridensis</strain>
    </source>
</reference>
<evidence type="ECO:0000313" key="4">
    <source>
        <dbReference type="Proteomes" id="UP000011081"/>
    </source>
</evidence>
<dbReference type="HOGENOM" id="CLU_491063_0_0_1"/>
<dbReference type="AlphaFoldDB" id="L2GV35"/>